<keyword evidence="2" id="KW-0812">Transmembrane</keyword>
<evidence type="ECO:0000313" key="3">
    <source>
        <dbReference type="EMBL" id="SDH12213.1"/>
    </source>
</evidence>
<sequence>MGWFGAARDRWSNRFGDRWGRLVRWLAPPPEPGPAPGRADLGRPGEKERKQWVRRWFRPSPPAGVWLSAARQMRWGGFLALLALCLLVAAPWGFAALVGIVAVTLFTTGFVTWRTWHFAFAHAEEKPTHHHLDRTLDADLGRIAQQAMQRFRVTPDDLLPGPTGRREPVVVCGPATSARHRPDDTTARVLRFTRYVVAVVCATPDRLQVLTGTLTLESGGLGELDTHDVPWRHVAALRCATRAAKELSAHEVPGFPSPKKSALVSRELEISATDGAHLVLSEETTQPRPVELRRPVPLLDVEAWLSGLVATAPDRTGPRTDPEPAGPRRMAS</sequence>
<feature type="transmembrane region" description="Helical" evidence="2">
    <location>
        <begin position="78"/>
        <end position="106"/>
    </location>
</feature>
<evidence type="ECO:0000256" key="2">
    <source>
        <dbReference type="SAM" id="Phobius"/>
    </source>
</evidence>
<keyword evidence="2" id="KW-1133">Transmembrane helix</keyword>
<feature type="region of interest" description="Disordered" evidence="1">
    <location>
        <begin position="310"/>
        <end position="332"/>
    </location>
</feature>
<keyword evidence="4" id="KW-1185">Reference proteome</keyword>
<dbReference type="EMBL" id="FNBE01000019">
    <property type="protein sequence ID" value="SDH12213.1"/>
    <property type="molecule type" value="Genomic_DNA"/>
</dbReference>
<keyword evidence="2" id="KW-0472">Membrane</keyword>
<proteinExistence type="predicted"/>
<evidence type="ECO:0000313" key="4">
    <source>
        <dbReference type="Proteomes" id="UP000198967"/>
    </source>
</evidence>
<gene>
    <name evidence="3" type="ORF">SAMN05216377_11946</name>
</gene>
<name>A0A1G7ZU48_PSEOR</name>
<dbReference type="Proteomes" id="UP000198967">
    <property type="component" value="Unassembled WGS sequence"/>
</dbReference>
<accession>A0A1G7ZU48</accession>
<dbReference type="STRING" id="366584.SAMN05216377_11946"/>
<organism evidence="3 4">
    <name type="scientific">Pseudonocardia oroxyli</name>
    <dbReference type="NCBI Taxonomy" id="366584"/>
    <lineage>
        <taxon>Bacteria</taxon>
        <taxon>Bacillati</taxon>
        <taxon>Actinomycetota</taxon>
        <taxon>Actinomycetes</taxon>
        <taxon>Pseudonocardiales</taxon>
        <taxon>Pseudonocardiaceae</taxon>
        <taxon>Pseudonocardia</taxon>
    </lineage>
</organism>
<reference evidence="3 4" key="1">
    <citation type="submission" date="2016-10" db="EMBL/GenBank/DDBJ databases">
        <authorList>
            <person name="de Groot N.N."/>
        </authorList>
    </citation>
    <scope>NUCLEOTIDE SEQUENCE [LARGE SCALE GENOMIC DNA]</scope>
    <source>
        <strain evidence="3 4">CGMCC 4.3143</strain>
    </source>
</reference>
<dbReference type="OrthoDB" id="4501073at2"/>
<dbReference type="RefSeq" id="WP_093089080.1">
    <property type="nucleotide sequence ID" value="NZ_FNBE01000019.1"/>
</dbReference>
<protein>
    <submittedName>
        <fullName evidence="3">Uncharacterized protein</fullName>
    </submittedName>
</protein>
<evidence type="ECO:0000256" key="1">
    <source>
        <dbReference type="SAM" id="MobiDB-lite"/>
    </source>
</evidence>
<dbReference type="AlphaFoldDB" id="A0A1G7ZU48"/>